<keyword evidence="6" id="KW-0769">Symport</keyword>
<comment type="catalytic activity">
    <reaction evidence="12">
        <text>L-proline(in) + Na(+)(in) = L-proline(out) + Na(+)(out)</text>
        <dbReference type="Rhea" id="RHEA:28967"/>
        <dbReference type="ChEBI" id="CHEBI:29101"/>
        <dbReference type="ChEBI" id="CHEBI:60039"/>
    </reaction>
</comment>
<comment type="subcellular location">
    <subcellularLocation>
        <location evidence="1">Cell membrane</location>
        <topology evidence="1">Multi-pass membrane protein</topology>
    </subcellularLocation>
</comment>
<feature type="transmembrane region" description="Helical" evidence="14">
    <location>
        <begin position="555"/>
        <end position="576"/>
    </location>
</feature>
<feature type="transmembrane region" description="Helical" evidence="14">
    <location>
        <begin position="34"/>
        <end position="56"/>
    </location>
</feature>
<dbReference type="GO" id="GO:0015293">
    <property type="term" value="F:symporter activity"/>
    <property type="evidence" value="ECO:0007669"/>
    <property type="project" value="UniProtKB-KW"/>
</dbReference>
<keyword evidence="11" id="KW-0739">Sodium transport</keyword>
<proteinExistence type="inferred from homology"/>
<evidence type="ECO:0000256" key="11">
    <source>
        <dbReference type="ARBA" id="ARBA00023201"/>
    </source>
</evidence>
<dbReference type="Pfam" id="PF00474">
    <property type="entry name" value="SSF"/>
    <property type="match status" value="1"/>
</dbReference>
<dbReference type="Proteomes" id="UP000075950">
    <property type="component" value="Chromosome"/>
</dbReference>
<reference evidence="16" key="1">
    <citation type="submission" date="2016-03" db="EMBL/GenBank/DDBJ databases">
        <authorList>
            <person name="Ploux O."/>
        </authorList>
    </citation>
    <scope>NUCLEOTIDE SEQUENCE [LARGE SCALE GENOMIC DNA]</scope>
    <source>
        <strain evidence="16">BS258</strain>
    </source>
</reference>
<dbReference type="InterPro" id="IPR018212">
    <property type="entry name" value="Na/solute_symporter_CS"/>
</dbReference>
<feature type="transmembrane region" description="Helical" evidence="14">
    <location>
        <begin position="157"/>
        <end position="180"/>
    </location>
</feature>
<keyword evidence="10 14" id="KW-0472">Membrane</keyword>
<evidence type="ECO:0000313" key="16">
    <source>
        <dbReference type="Proteomes" id="UP000075950"/>
    </source>
</evidence>
<protein>
    <submittedName>
        <fullName evidence="15">Sodium:solute symporter</fullName>
    </submittedName>
</protein>
<feature type="transmembrane region" description="Helical" evidence="14">
    <location>
        <begin position="68"/>
        <end position="91"/>
    </location>
</feature>
<feature type="transmembrane region" description="Helical" evidence="14">
    <location>
        <begin position="389"/>
        <end position="411"/>
    </location>
</feature>
<comment type="similarity">
    <text evidence="2 13">Belongs to the sodium:solute symporter (SSF) (TC 2.A.21) family.</text>
</comment>
<dbReference type="RefSeq" id="WP_062860877.1">
    <property type="nucleotide sequence ID" value="NZ_CP014869.1"/>
</dbReference>
<evidence type="ECO:0000256" key="8">
    <source>
        <dbReference type="ARBA" id="ARBA00023053"/>
    </source>
</evidence>
<feature type="transmembrane region" description="Helical" evidence="14">
    <location>
        <begin position="503"/>
        <end position="521"/>
    </location>
</feature>
<evidence type="ECO:0000256" key="5">
    <source>
        <dbReference type="ARBA" id="ARBA00022692"/>
    </source>
</evidence>
<evidence type="ECO:0000256" key="3">
    <source>
        <dbReference type="ARBA" id="ARBA00022448"/>
    </source>
</evidence>
<organism evidence="15 16">
    <name type="scientific">Brevibacterium linens</name>
    <dbReference type="NCBI Taxonomy" id="1703"/>
    <lineage>
        <taxon>Bacteria</taxon>
        <taxon>Bacillati</taxon>
        <taxon>Actinomycetota</taxon>
        <taxon>Actinomycetes</taxon>
        <taxon>Micrococcales</taxon>
        <taxon>Brevibacteriaceae</taxon>
        <taxon>Brevibacterium</taxon>
    </lineage>
</organism>
<dbReference type="PROSITE" id="PS50283">
    <property type="entry name" value="NA_SOLUT_SYMP_3"/>
    <property type="match status" value="1"/>
</dbReference>
<dbReference type="InterPro" id="IPR050277">
    <property type="entry name" value="Sodium:Solute_Symporter"/>
</dbReference>
<accession>A0A142NJK8</accession>
<dbReference type="InterPro" id="IPR038377">
    <property type="entry name" value="Na/Glc_symporter_sf"/>
</dbReference>
<dbReference type="GO" id="GO:0046942">
    <property type="term" value="P:carboxylic acid transport"/>
    <property type="evidence" value="ECO:0007669"/>
    <property type="project" value="UniProtKB-ARBA"/>
</dbReference>
<dbReference type="GO" id="GO:0006814">
    <property type="term" value="P:sodium ion transport"/>
    <property type="evidence" value="ECO:0007669"/>
    <property type="project" value="UniProtKB-KW"/>
</dbReference>
<keyword evidence="7 14" id="KW-1133">Transmembrane helix</keyword>
<feature type="transmembrane region" description="Helical" evidence="14">
    <location>
        <begin position="527"/>
        <end position="543"/>
    </location>
</feature>
<keyword evidence="9" id="KW-0406">Ion transport</keyword>
<evidence type="ECO:0000256" key="9">
    <source>
        <dbReference type="ARBA" id="ARBA00023065"/>
    </source>
</evidence>
<feature type="transmembrane region" description="Helical" evidence="14">
    <location>
        <begin position="263"/>
        <end position="286"/>
    </location>
</feature>
<keyword evidence="3" id="KW-0813">Transport</keyword>
<evidence type="ECO:0000256" key="7">
    <source>
        <dbReference type="ARBA" id="ARBA00022989"/>
    </source>
</evidence>
<dbReference type="PROSITE" id="PS00456">
    <property type="entry name" value="NA_SOLUT_SYMP_1"/>
    <property type="match status" value="1"/>
</dbReference>
<dbReference type="EMBL" id="CP014869">
    <property type="protein sequence ID" value="AMT92958.1"/>
    <property type="molecule type" value="Genomic_DNA"/>
</dbReference>
<sequence length="632" mass="67078">MTVVLAIVIFYFIVMFAIGYWANTKMKGAKDFLVAGQTLGFFVMAIASFSSIQSGFGMIGHTANTNAWGIQAIVAAALLVPLGFALAWFLLGARLHRIARAHDVFSIPDIIRVRYPNRSSHLSMSIAMFIGSVAYMTAQVTALGVIMSLIFGISLTLGAIIGSVIVAAYTIAGGMLAAVWTDFIQGLLMVLMSVVAFVIATNSAGGWSNMLKTIAANDIGFLKLDATQPMTWIFGFIFLAVLGTAAQPQLATKFLMLKSASELRWGSLVAAVGYAVTTLFALSIGLATRALMFQGEAPEFDNFDNTTTWFLDNMTSPGFAGFALAGLLAAIMSSASSFITIGASSLVRDFTSSIGKVVRRELMWNRLASAFVVLCSLVFALYLTQVVFLLGAIGWAAFASAVFAPVVFGLYWKRATGIATTVAVAFGVLGNLILTVLTSEEVITIPTYMQDGALVIAVATVLFVGISLLFPSPGSEAGFAAAYGARMVDASGLERRGLTRSDVLVFLVTLAALSTAVGSIFDVWQAVYYTVPVLTVVFMLMGAMNSTDEWHSPNVILIGVFSAVLIGLFVIAEVLIDSSVMMGGLPVTTGIFVYIIWPWTAVGGPLVYAAVHRSWLLRDIEAQDAALAGAAV</sequence>
<dbReference type="Gene3D" id="1.20.1730.10">
    <property type="entry name" value="Sodium/glucose cotransporter"/>
    <property type="match status" value="1"/>
</dbReference>
<evidence type="ECO:0000256" key="2">
    <source>
        <dbReference type="ARBA" id="ARBA00006434"/>
    </source>
</evidence>
<feature type="transmembrane region" description="Helical" evidence="14">
    <location>
        <begin position="230"/>
        <end position="251"/>
    </location>
</feature>
<evidence type="ECO:0000256" key="12">
    <source>
        <dbReference type="ARBA" id="ARBA00033708"/>
    </source>
</evidence>
<dbReference type="GO" id="GO:0005886">
    <property type="term" value="C:plasma membrane"/>
    <property type="evidence" value="ECO:0007669"/>
    <property type="project" value="UniProtKB-SubCell"/>
</dbReference>
<evidence type="ECO:0000256" key="4">
    <source>
        <dbReference type="ARBA" id="ARBA00022475"/>
    </source>
</evidence>
<dbReference type="InterPro" id="IPR001734">
    <property type="entry name" value="Na/solute_symporter"/>
</dbReference>
<evidence type="ECO:0000256" key="6">
    <source>
        <dbReference type="ARBA" id="ARBA00022847"/>
    </source>
</evidence>
<feature type="transmembrane region" description="Helical" evidence="14">
    <location>
        <begin position="452"/>
        <end position="470"/>
    </location>
</feature>
<keyword evidence="5 14" id="KW-0812">Transmembrane</keyword>
<dbReference type="PANTHER" id="PTHR48086">
    <property type="entry name" value="SODIUM/PROLINE SYMPORTER-RELATED"/>
    <property type="match status" value="1"/>
</dbReference>
<feature type="transmembrane region" description="Helical" evidence="14">
    <location>
        <begin position="126"/>
        <end position="151"/>
    </location>
</feature>
<evidence type="ECO:0000256" key="14">
    <source>
        <dbReference type="SAM" id="Phobius"/>
    </source>
</evidence>
<name>A0A142NJK8_BRELN</name>
<evidence type="ECO:0000256" key="1">
    <source>
        <dbReference type="ARBA" id="ARBA00004651"/>
    </source>
</evidence>
<evidence type="ECO:0000256" key="10">
    <source>
        <dbReference type="ARBA" id="ARBA00023136"/>
    </source>
</evidence>
<keyword evidence="4" id="KW-1003">Cell membrane</keyword>
<feature type="transmembrane region" description="Helical" evidence="14">
    <location>
        <begin position="364"/>
        <end position="383"/>
    </location>
</feature>
<evidence type="ECO:0000256" key="13">
    <source>
        <dbReference type="RuleBase" id="RU362091"/>
    </source>
</evidence>
<gene>
    <name evidence="15" type="ORF">A2T55_03440</name>
</gene>
<dbReference type="KEGG" id="bly:A2T55_03440"/>
<feature type="transmembrane region" description="Helical" evidence="14">
    <location>
        <begin position="6"/>
        <end position="22"/>
    </location>
</feature>
<feature type="transmembrane region" description="Helical" evidence="14">
    <location>
        <begin position="591"/>
        <end position="611"/>
    </location>
</feature>
<feature type="transmembrane region" description="Helical" evidence="14">
    <location>
        <begin position="418"/>
        <end position="437"/>
    </location>
</feature>
<keyword evidence="8" id="KW-0915">Sodium</keyword>
<dbReference type="AlphaFoldDB" id="A0A142NJK8"/>
<dbReference type="PANTHER" id="PTHR48086:SF3">
    <property type="entry name" value="SODIUM_PROLINE SYMPORTER"/>
    <property type="match status" value="1"/>
</dbReference>
<evidence type="ECO:0000313" key="15">
    <source>
        <dbReference type="EMBL" id="AMT92958.1"/>
    </source>
</evidence>
<feature type="transmembrane region" description="Helical" evidence="14">
    <location>
        <begin position="187"/>
        <end position="210"/>
    </location>
</feature>
<feature type="transmembrane region" description="Helical" evidence="14">
    <location>
        <begin position="319"/>
        <end position="343"/>
    </location>
</feature>